<evidence type="ECO:0000256" key="7">
    <source>
        <dbReference type="ARBA" id="ARBA00023239"/>
    </source>
</evidence>
<dbReference type="STRING" id="926561.GCA_000379025_00387"/>
<feature type="binding site" evidence="8">
    <location>
        <position position="81"/>
    </location>
    <ligand>
        <name>S-adenosyl-L-methionine</name>
        <dbReference type="ChEBI" id="CHEBI:59789"/>
    </ligand>
</feature>
<comment type="subunit">
    <text evidence="8">Homodimer.</text>
</comment>
<evidence type="ECO:0000256" key="4">
    <source>
        <dbReference type="ARBA" id="ARBA00022842"/>
    </source>
</evidence>
<comment type="caution">
    <text evidence="8">Lacks conserved residue(s) required for the propagation of feature annotation.</text>
</comment>
<evidence type="ECO:0000259" key="9">
    <source>
        <dbReference type="PROSITE" id="PS51918"/>
    </source>
</evidence>
<protein>
    <recommendedName>
        <fullName evidence="8">7-carboxy-7-deazaguanine synthase</fullName>
        <shortName evidence="8">CDG synthase</shortName>
        <ecNumber evidence="8">4.3.99.3</ecNumber>
    </recommendedName>
    <alternativeName>
        <fullName evidence="8">Queuosine biosynthesis protein QueE</fullName>
    </alternativeName>
</protein>
<organism evidence="10 11">
    <name type="scientific">Orenia marismortui</name>
    <dbReference type="NCBI Taxonomy" id="46469"/>
    <lineage>
        <taxon>Bacteria</taxon>
        <taxon>Bacillati</taxon>
        <taxon>Bacillota</taxon>
        <taxon>Clostridia</taxon>
        <taxon>Halanaerobiales</taxon>
        <taxon>Halobacteroidaceae</taxon>
        <taxon>Orenia</taxon>
    </lineage>
</organism>
<comment type="cofactor">
    <cofactor evidence="8">
        <name>S-adenosyl-L-methionine</name>
        <dbReference type="ChEBI" id="CHEBI:59789"/>
    </cofactor>
    <text evidence="8">Binds 1 S-adenosyl-L-methionine per subunit.</text>
</comment>
<keyword evidence="3 8" id="KW-0479">Metal-binding</keyword>
<dbReference type="GO" id="GO:0008616">
    <property type="term" value="P:tRNA queuosine(34) biosynthetic process"/>
    <property type="evidence" value="ECO:0007669"/>
    <property type="project" value="UniProtKB-UniRule"/>
</dbReference>
<dbReference type="SUPFAM" id="SSF102114">
    <property type="entry name" value="Radical SAM enzymes"/>
    <property type="match status" value="1"/>
</dbReference>
<keyword evidence="7 8" id="KW-0456">Lyase</keyword>
<feature type="binding site" evidence="8">
    <location>
        <position position="40"/>
    </location>
    <ligand>
        <name>[4Fe-4S] cluster</name>
        <dbReference type="ChEBI" id="CHEBI:49883"/>
        <note>4Fe-4S-S-AdoMet</note>
    </ligand>
</feature>
<dbReference type="HAMAP" id="MF_00917">
    <property type="entry name" value="QueE"/>
    <property type="match status" value="1"/>
</dbReference>
<gene>
    <name evidence="8" type="primary">queE</name>
    <name evidence="10" type="ORF">C7959_10483</name>
</gene>
<evidence type="ECO:0000256" key="1">
    <source>
        <dbReference type="ARBA" id="ARBA00022485"/>
    </source>
</evidence>
<dbReference type="Proteomes" id="UP000295832">
    <property type="component" value="Unassembled WGS sequence"/>
</dbReference>
<comment type="similarity">
    <text evidence="8">Belongs to the radical SAM superfamily. 7-carboxy-7-deazaguanine synthase family.</text>
</comment>
<feature type="binding site" evidence="8">
    <location>
        <position position="79"/>
    </location>
    <ligand>
        <name>substrate</name>
    </ligand>
</feature>
<dbReference type="GO" id="GO:0016840">
    <property type="term" value="F:carbon-nitrogen lyase activity"/>
    <property type="evidence" value="ECO:0007669"/>
    <property type="project" value="UniProtKB-UniRule"/>
</dbReference>
<evidence type="ECO:0000256" key="8">
    <source>
        <dbReference type="HAMAP-Rule" id="MF_00917"/>
    </source>
</evidence>
<feature type="binding site" evidence="8">
    <location>
        <position position="45"/>
    </location>
    <ligand>
        <name>Mg(2+)</name>
        <dbReference type="ChEBI" id="CHEBI:18420"/>
    </ligand>
</feature>
<dbReference type="PIRSF" id="PIRSF000370">
    <property type="entry name" value="QueE"/>
    <property type="match status" value="1"/>
</dbReference>
<evidence type="ECO:0000256" key="3">
    <source>
        <dbReference type="ARBA" id="ARBA00022723"/>
    </source>
</evidence>
<dbReference type="Pfam" id="PF04055">
    <property type="entry name" value="Radical_SAM"/>
    <property type="match status" value="1"/>
</dbReference>
<keyword evidence="11" id="KW-1185">Reference proteome</keyword>
<comment type="pathway">
    <text evidence="8">Purine metabolism; 7-cyano-7-deazaguanine biosynthesis.</text>
</comment>
<dbReference type="InterPro" id="IPR024924">
    <property type="entry name" value="7-CO-7-deazaguanine_synth-like"/>
</dbReference>
<dbReference type="InterPro" id="IPR007197">
    <property type="entry name" value="rSAM"/>
</dbReference>
<comment type="cofactor">
    <cofactor evidence="8">
        <name>Mg(2+)</name>
        <dbReference type="ChEBI" id="CHEBI:18420"/>
    </cofactor>
</comment>
<keyword evidence="1 8" id="KW-0004">4Fe-4S</keyword>
<sequence>MKKEDIKIPVVEIFKSISGEGVSAGEVVVFVRVAGCNLRCSYCDTKYSYNQNLEEYQYLTYEEIRERINKFNCNKVICTGGEPLESDQAKRYLPLYLAEQGFKVRIETNGSCQLYSEQELSEFEINSRDSDLNYTLDIKSPSSKMSDNNIFMDNFIKLESNDELKFVVGDNQDLEYALAVIEKHKNILAQRQVMINFSPIFEVIEVDEIVEFLKQESLFFTKNNLKVRLSLQIHKFIWPPEARGV</sequence>
<dbReference type="Gene3D" id="3.20.20.70">
    <property type="entry name" value="Aldolase class I"/>
    <property type="match status" value="1"/>
</dbReference>
<comment type="cofactor">
    <cofactor evidence="8">
        <name>[4Fe-4S] cluster</name>
        <dbReference type="ChEBI" id="CHEBI:49883"/>
    </cofactor>
    <text evidence="8">Binds 1 [4Fe-4S] cluster. The cluster is coordinated with 3 cysteines and an exchangeable S-adenosyl-L-methionine.</text>
</comment>
<proteinExistence type="inferred from homology"/>
<accession>A0A4R8H0Q0</accession>
<dbReference type="InterPro" id="IPR058240">
    <property type="entry name" value="rSAM_sf"/>
</dbReference>
<dbReference type="RefSeq" id="WP_134115189.1">
    <property type="nucleotide sequence ID" value="NZ_SOEG01000004.1"/>
</dbReference>
<name>A0A4R8H0Q0_9FIRM</name>
<dbReference type="GO" id="GO:0000287">
    <property type="term" value="F:magnesium ion binding"/>
    <property type="evidence" value="ECO:0007669"/>
    <property type="project" value="UniProtKB-UniRule"/>
</dbReference>
<dbReference type="InterPro" id="IPR013785">
    <property type="entry name" value="Aldolase_TIM"/>
</dbReference>
<comment type="catalytic activity">
    <reaction evidence="8">
        <text>6-carboxy-5,6,7,8-tetrahydropterin + H(+) = 7-carboxy-7-carbaguanine + NH4(+)</text>
        <dbReference type="Rhea" id="RHEA:27974"/>
        <dbReference type="ChEBI" id="CHEBI:15378"/>
        <dbReference type="ChEBI" id="CHEBI:28938"/>
        <dbReference type="ChEBI" id="CHEBI:61032"/>
        <dbReference type="ChEBI" id="CHEBI:61036"/>
        <dbReference type="EC" id="4.3.99.3"/>
    </reaction>
</comment>
<dbReference type="EC" id="4.3.99.3" evidence="8"/>
<dbReference type="UniPathway" id="UPA00391"/>
<dbReference type="GO" id="GO:1904047">
    <property type="term" value="F:S-adenosyl-L-methionine binding"/>
    <property type="evidence" value="ECO:0007669"/>
    <property type="project" value="UniProtKB-UniRule"/>
</dbReference>
<keyword evidence="2 8" id="KW-0949">S-adenosyl-L-methionine</keyword>
<feature type="binding site" evidence="8">
    <location>
        <position position="32"/>
    </location>
    <ligand>
        <name>substrate</name>
    </ligand>
</feature>
<feature type="binding site" evidence="8">
    <location>
        <position position="36"/>
    </location>
    <ligand>
        <name>[4Fe-4S] cluster</name>
        <dbReference type="ChEBI" id="CHEBI:49883"/>
        <note>4Fe-4S-S-AdoMet</note>
    </ligand>
</feature>
<keyword evidence="8" id="KW-0671">Queuosine biosynthesis</keyword>
<keyword evidence="5 8" id="KW-0408">Iron</keyword>
<dbReference type="PANTHER" id="PTHR42836:SF1">
    <property type="entry name" value="7-CARBOXY-7-DEAZAGUANINE SYNTHASE"/>
    <property type="match status" value="1"/>
</dbReference>
<dbReference type="CDD" id="cd01335">
    <property type="entry name" value="Radical_SAM"/>
    <property type="match status" value="1"/>
</dbReference>
<evidence type="ECO:0000256" key="2">
    <source>
        <dbReference type="ARBA" id="ARBA00022691"/>
    </source>
</evidence>
<dbReference type="PROSITE" id="PS51918">
    <property type="entry name" value="RADICAL_SAM"/>
    <property type="match status" value="1"/>
</dbReference>
<comment type="function">
    <text evidence="8">Catalyzes the complex heterocyclic radical-mediated conversion of 6-carboxy-5,6,7,8-tetrahydropterin (CPH4) to 7-carboxy-7-deazaguanine (CDG), a step common to the biosynthetic pathways of all 7-deazapurine-containing compounds.</text>
</comment>
<keyword evidence="6 8" id="KW-0411">Iron-sulfur</keyword>
<comment type="caution">
    <text evidence="10">The sequence shown here is derived from an EMBL/GenBank/DDBJ whole genome shotgun (WGS) entry which is preliminary data.</text>
</comment>
<reference evidence="10 11" key="1">
    <citation type="submission" date="2019-03" db="EMBL/GenBank/DDBJ databases">
        <title>Subsurface microbial communities from deep shales in Ohio and West Virginia, USA.</title>
        <authorList>
            <person name="Wrighton K."/>
        </authorList>
    </citation>
    <scope>NUCLEOTIDE SEQUENCE [LARGE SCALE GENOMIC DNA]</scope>
    <source>
        <strain evidence="10 11">MSL 6dP</strain>
    </source>
</reference>
<keyword evidence="4 8" id="KW-0460">Magnesium</keyword>
<dbReference type="EMBL" id="SOEG01000004">
    <property type="protein sequence ID" value="TDX52957.1"/>
    <property type="molecule type" value="Genomic_DNA"/>
</dbReference>
<dbReference type="PANTHER" id="PTHR42836">
    <property type="entry name" value="7-CARBOXY-7-DEAZAGUANINE SYNTHASE"/>
    <property type="match status" value="1"/>
</dbReference>
<feature type="binding site" evidence="8">
    <location>
        <begin position="42"/>
        <end position="44"/>
    </location>
    <ligand>
        <name>S-adenosyl-L-methionine</name>
        <dbReference type="ChEBI" id="CHEBI:59789"/>
    </ligand>
</feature>
<dbReference type="AlphaFoldDB" id="A0A4R8H0Q0"/>
<feature type="binding site" evidence="8">
    <location>
        <position position="43"/>
    </location>
    <ligand>
        <name>[4Fe-4S] cluster</name>
        <dbReference type="ChEBI" id="CHEBI:49883"/>
        <note>4Fe-4S-S-AdoMet</note>
    </ligand>
</feature>
<evidence type="ECO:0000256" key="5">
    <source>
        <dbReference type="ARBA" id="ARBA00023004"/>
    </source>
</evidence>
<evidence type="ECO:0000313" key="11">
    <source>
        <dbReference type="Proteomes" id="UP000295832"/>
    </source>
</evidence>
<dbReference type="GO" id="GO:0051539">
    <property type="term" value="F:4 iron, 4 sulfur cluster binding"/>
    <property type="evidence" value="ECO:0007669"/>
    <property type="project" value="UniProtKB-UniRule"/>
</dbReference>
<evidence type="ECO:0000256" key="6">
    <source>
        <dbReference type="ARBA" id="ARBA00023014"/>
    </source>
</evidence>
<dbReference type="SFLD" id="SFLDS00029">
    <property type="entry name" value="Radical_SAM"/>
    <property type="match status" value="1"/>
</dbReference>
<feature type="binding site" evidence="8">
    <location>
        <begin position="17"/>
        <end position="19"/>
    </location>
    <ligand>
        <name>substrate</name>
    </ligand>
</feature>
<evidence type="ECO:0000313" key="10">
    <source>
        <dbReference type="EMBL" id="TDX52957.1"/>
    </source>
</evidence>
<feature type="domain" description="Radical SAM core" evidence="9">
    <location>
        <begin position="23"/>
        <end position="240"/>
    </location>
</feature>